<dbReference type="GO" id="GO:0005524">
    <property type="term" value="F:ATP binding"/>
    <property type="evidence" value="ECO:0007669"/>
    <property type="project" value="UniProtKB-KW"/>
</dbReference>
<keyword evidence="6 15" id="KW-0347">Helicase</keyword>
<evidence type="ECO:0000256" key="7">
    <source>
        <dbReference type="ARBA" id="ARBA00022840"/>
    </source>
</evidence>
<evidence type="ECO:0000256" key="8">
    <source>
        <dbReference type="ARBA" id="ARBA00023125"/>
    </source>
</evidence>
<keyword evidence="3 15" id="KW-0547">Nucleotide-binding</keyword>
<dbReference type="NCBIfam" id="TIGR00643">
    <property type="entry name" value="recG"/>
    <property type="match status" value="1"/>
</dbReference>
<evidence type="ECO:0000313" key="19">
    <source>
        <dbReference type="Proteomes" id="UP000295375"/>
    </source>
</evidence>
<dbReference type="Pfam" id="PF00270">
    <property type="entry name" value="DEAD"/>
    <property type="match status" value="1"/>
</dbReference>
<evidence type="ECO:0000256" key="12">
    <source>
        <dbReference type="ARBA" id="ARBA00034617"/>
    </source>
</evidence>
<evidence type="ECO:0000256" key="15">
    <source>
        <dbReference type="RuleBase" id="RU363016"/>
    </source>
</evidence>
<dbReference type="InterPro" id="IPR027417">
    <property type="entry name" value="P-loop_NTPase"/>
</dbReference>
<comment type="similarity">
    <text evidence="1 15">Belongs to the helicase family. RecG subfamily.</text>
</comment>
<dbReference type="InterPro" id="IPR011545">
    <property type="entry name" value="DEAD/DEAH_box_helicase_dom"/>
</dbReference>
<comment type="caution">
    <text evidence="18">The sequence shown here is derived from an EMBL/GenBank/DDBJ whole genome shotgun (WGS) entry which is preliminary data.</text>
</comment>
<proteinExistence type="inferred from homology"/>
<keyword evidence="11" id="KW-0413">Isomerase</keyword>
<feature type="domain" description="Helicase ATP-binding" evidence="16">
    <location>
        <begin position="288"/>
        <end position="453"/>
    </location>
</feature>
<dbReference type="Gene3D" id="3.40.50.300">
    <property type="entry name" value="P-loop containing nucleotide triphosphate hydrolases"/>
    <property type="match status" value="2"/>
</dbReference>
<dbReference type="SMART" id="SM00490">
    <property type="entry name" value="HELICc"/>
    <property type="match status" value="1"/>
</dbReference>
<dbReference type="GO" id="GO:0003677">
    <property type="term" value="F:DNA binding"/>
    <property type="evidence" value="ECO:0007669"/>
    <property type="project" value="UniProtKB-KW"/>
</dbReference>
<dbReference type="SUPFAM" id="SSF50249">
    <property type="entry name" value="Nucleic acid-binding proteins"/>
    <property type="match status" value="1"/>
</dbReference>
<feature type="domain" description="Helicase C-terminal" evidence="17">
    <location>
        <begin position="486"/>
        <end position="632"/>
    </location>
</feature>
<evidence type="ECO:0000259" key="16">
    <source>
        <dbReference type="PROSITE" id="PS51192"/>
    </source>
</evidence>
<dbReference type="PANTHER" id="PTHR47964:SF1">
    <property type="entry name" value="ATP-DEPENDENT DNA HELICASE HOMOLOG RECG, CHLOROPLASTIC"/>
    <property type="match status" value="1"/>
</dbReference>
<evidence type="ECO:0000256" key="9">
    <source>
        <dbReference type="ARBA" id="ARBA00023172"/>
    </source>
</evidence>
<dbReference type="PROSITE" id="PS51192">
    <property type="entry name" value="HELICASE_ATP_BIND_1"/>
    <property type="match status" value="1"/>
</dbReference>
<evidence type="ECO:0000256" key="3">
    <source>
        <dbReference type="ARBA" id="ARBA00022741"/>
    </source>
</evidence>
<dbReference type="InterPro" id="IPR012340">
    <property type="entry name" value="NA-bd_OB-fold"/>
</dbReference>
<dbReference type="GO" id="GO:0016887">
    <property type="term" value="F:ATP hydrolysis activity"/>
    <property type="evidence" value="ECO:0007669"/>
    <property type="project" value="RHEA"/>
</dbReference>
<dbReference type="InterPro" id="IPR047112">
    <property type="entry name" value="RecG/Mfd"/>
</dbReference>
<keyword evidence="8" id="KW-0238">DNA-binding</keyword>
<evidence type="ECO:0000256" key="1">
    <source>
        <dbReference type="ARBA" id="ARBA00007504"/>
    </source>
</evidence>
<evidence type="ECO:0000256" key="2">
    <source>
        <dbReference type="ARBA" id="ARBA00017846"/>
    </source>
</evidence>
<dbReference type="Pfam" id="PF17191">
    <property type="entry name" value="RecG_wedge"/>
    <property type="match status" value="1"/>
</dbReference>
<dbReference type="Pfam" id="PF00271">
    <property type="entry name" value="Helicase_C"/>
    <property type="match status" value="1"/>
</dbReference>
<dbReference type="NCBIfam" id="NF008166">
    <property type="entry name" value="PRK10917.1-4"/>
    <property type="match status" value="1"/>
</dbReference>
<dbReference type="GO" id="GO:0043138">
    <property type="term" value="F:3'-5' DNA helicase activity"/>
    <property type="evidence" value="ECO:0007669"/>
    <property type="project" value="UniProtKB-EC"/>
</dbReference>
<comment type="catalytic activity">
    <reaction evidence="12 15">
        <text>Couples ATP hydrolysis with the unwinding of duplex DNA by translocating in the 3'-5' direction.</text>
        <dbReference type="EC" id="5.6.2.4"/>
    </reaction>
</comment>
<sequence length="697" mass="77378">MSLSANTALEQQNVSTLKGVGPSLAEKLAKLGIQTVADLLFYLPSRYEDRTRITPIRQLQAKQTAQIVGEVEYAQIQFGRRRSLVATVSDDSGSMQIRLFHFNKAMQQRYQQGGRARVYGEPRFGKHGLEMVHPELQWLNPGSEVPVADALTPVYPVTEGLSQLSVRKLIQLALSRLMTSPLPDLLPENLLQRYQLPDLNRALQIVHAPRAQDSAAQLLLGEHPAIARLALEELVATQLSFAAARAKLRGLLAQPIAREITLTKVLLHSLSFALTGAQQRVLQEIRQDLQRPQPMMRLLQGDVGAGKTLVAAFTAITAIGAGFQVALMAPTELLAEQHYRNFQRWFSPLNIEVNFLAGKIKGKAREKVLAQIAAGEAALVVGTHALFQEGVAFNNLALVIIDEQHRFGVHQRLQLFEKGREQQTVPHQLVMTATPIPRTLAMTAFADLDISVIDELPPGRKPISTVVIPDSRRDEVIERVRDSAAQGKQVYWVCTLIEESEVMEANAAESTAEYLQQQLQGLRVGIVHGRMKPADKQAVMDAFKQHELDVLVATTVIEVGVDVPNASLMIIENAERLGLSQLHQLRGRVGRGAEQSYCVLLYHGQLSQQARERLAIMRESNDGFVIAEKDMALRGPGELLGTRQTGAVAFRIADIARDQRWVPVAQQLARELTEHYPTQAKALTQRWMSDKARYSRV</sequence>
<evidence type="ECO:0000256" key="13">
    <source>
        <dbReference type="ARBA" id="ARBA00034808"/>
    </source>
</evidence>
<dbReference type="EMBL" id="SNYM01000003">
    <property type="protein sequence ID" value="TDQ49851.1"/>
    <property type="molecule type" value="Genomic_DNA"/>
</dbReference>
<keyword evidence="9 15" id="KW-0233">DNA recombination</keyword>
<comment type="function">
    <text evidence="15">Plays a critical role in recombination and DNA repair. Helps process Holliday junction intermediates to mature products by catalyzing branch migration. Has replication fork regression activity, unwinds stalled or blocked replication forks to make a HJ that can be resolved. Has a DNA unwinding activity characteristic of a DNA helicase with 3'-5' polarity.</text>
</comment>
<accession>A0A4R6US01</accession>
<keyword evidence="5 15" id="KW-0378">Hydrolase</keyword>
<dbReference type="NCBIfam" id="NF008165">
    <property type="entry name" value="PRK10917.1-3"/>
    <property type="match status" value="1"/>
</dbReference>
<dbReference type="GO" id="GO:0006281">
    <property type="term" value="P:DNA repair"/>
    <property type="evidence" value="ECO:0007669"/>
    <property type="project" value="UniProtKB-UniRule"/>
</dbReference>
<evidence type="ECO:0000256" key="10">
    <source>
        <dbReference type="ARBA" id="ARBA00023204"/>
    </source>
</evidence>
<evidence type="ECO:0000313" key="18">
    <source>
        <dbReference type="EMBL" id="TDQ49851.1"/>
    </source>
</evidence>
<dbReference type="Gene3D" id="1.10.150.20">
    <property type="entry name" value="5' to 3' exonuclease, C-terminal subdomain"/>
    <property type="match status" value="1"/>
</dbReference>
<dbReference type="CDD" id="cd04488">
    <property type="entry name" value="RecG_wedge_OBF"/>
    <property type="match status" value="1"/>
</dbReference>
<dbReference type="Pfam" id="PF19833">
    <property type="entry name" value="RecG_dom3_C"/>
    <property type="match status" value="1"/>
</dbReference>
<keyword evidence="19" id="KW-1185">Reference proteome</keyword>
<evidence type="ECO:0000256" key="5">
    <source>
        <dbReference type="ARBA" id="ARBA00022801"/>
    </source>
</evidence>
<dbReference type="NCBIfam" id="NF008168">
    <property type="entry name" value="PRK10917.2-2"/>
    <property type="match status" value="1"/>
</dbReference>
<dbReference type="InterPro" id="IPR045562">
    <property type="entry name" value="RecG_dom3_C"/>
</dbReference>
<dbReference type="CDD" id="cd17992">
    <property type="entry name" value="DEXHc_RecG"/>
    <property type="match status" value="1"/>
</dbReference>
<dbReference type="FunFam" id="3.40.50.300:FF:000391">
    <property type="entry name" value="ATP-dependent DNA helicase RecG"/>
    <property type="match status" value="1"/>
</dbReference>
<evidence type="ECO:0000259" key="17">
    <source>
        <dbReference type="PROSITE" id="PS51194"/>
    </source>
</evidence>
<evidence type="ECO:0000256" key="6">
    <source>
        <dbReference type="ARBA" id="ARBA00022806"/>
    </source>
</evidence>
<reference evidence="18 19" key="1">
    <citation type="submission" date="2019-03" db="EMBL/GenBank/DDBJ databases">
        <title>Genomic Encyclopedia of Type Strains, Phase IV (KMG-IV): sequencing the most valuable type-strain genomes for metagenomic binning, comparative biology and taxonomic classification.</title>
        <authorList>
            <person name="Goeker M."/>
        </authorList>
    </citation>
    <scope>NUCLEOTIDE SEQUENCE [LARGE SCALE GENOMIC DNA]</scope>
    <source>
        <strain evidence="18 19">DSM 103792</strain>
    </source>
</reference>
<protein>
    <recommendedName>
        <fullName evidence="2 15">ATP-dependent DNA helicase RecG</fullName>
        <ecNumber evidence="13 15">5.6.2.4</ecNumber>
    </recommendedName>
</protein>
<organism evidence="18 19">
    <name type="scientific">Permianibacter aggregans</name>
    <dbReference type="NCBI Taxonomy" id="1510150"/>
    <lineage>
        <taxon>Bacteria</taxon>
        <taxon>Pseudomonadati</taxon>
        <taxon>Pseudomonadota</taxon>
        <taxon>Gammaproteobacteria</taxon>
        <taxon>Pseudomonadales</taxon>
        <taxon>Pseudomonadaceae</taxon>
        <taxon>Permianibacter</taxon>
    </lineage>
</organism>
<dbReference type="SMART" id="SM00487">
    <property type="entry name" value="DEXDc"/>
    <property type="match status" value="1"/>
</dbReference>
<dbReference type="InterPro" id="IPR033454">
    <property type="entry name" value="RecG_wedge"/>
</dbReference>
<evidence type="ECO:0000256" key="11">
    <source>
        <dbReference type="ARBA" id="ARBA00023235"/>
    </source>
</evidence>
<dbReference type="EC" id="5.6.2.4" evidence="13 15"/>
<dbReference type="InterPro" id="IPR004609">
    <property type="entry name" value="ATP-dep_DNA_helicase_RecG"/>
</dbReference>
<dbReference type="AlphaFoldDB" id="A0A4R6US01"/>
<dbReference type="PANTHER" id="PTHR47964">
    <property type="entry name" value="ATP-DEPENDENT DNA HELICASE HOMOLOG RECG, CHLOROPLASTIC"/>
    <property type="match status" value="1"/>
</dbReference>
<keyword evidence="10 15" id="KW-0234">DNA repair</keyword>
<keyword evidence="7 15" id="KW-0067">ATP-binding</keyword>
<dbReference type="Proteomes" id="UP000295375">
    <property type="component" value="Unassembled WGS sequence"/>
</dbReference>
<evidence type="ECO:0000256" key="14">
    <source>
        <dbReference type="ARBA" id="ARBA00048988"/>
    </source>
</evidence>
<dbReference type="CDD" id="cd18811">
    <property type="entry name" value="SF2_C_RecG"/>
    <property type="match status" value="1"/>
</dbReference>
<dbReference type="SUPFAM" id="SSF52540">
    <property type="entry name" value="P-loop containing nucleoside triphosphate hydrolases"/>
    <property type="match status" value="1"/>
</dbReference>
<dbReference type="NCBIfam" id="NF008163">
    <property type="entry name" value="PRK10917.1-1"/>
    <property type="match status" value="1"/>
</dbReference>
<dbReference type="InterPro" id="IPR014001">
    <property type="entry name" value="Helicase_ATP-bd"/>
</dbReference>
<evidence type="ECO:0000256" key="4">
    <source>
        <dbReference type="ARBA" id="ARBA00022763"/>
    </source>
</evidence>
<dbReference type="GO" id="GO:0006310">
    <property type="term" value="P:DNA recombination"/>
    <property type="evidence" value="ECO:0007669"/>
    <property type="project" value="UniProtKB-UniRule"/>
</dbReference>
<keyword evidence="4 15" id="KW-0227">DNA damage</keyword>
<comment type="catalytic activity">
    <reaction evidence="14 15">
        <text>ATP + H2O = ADP + phosphate + H(+)</text>
        <dbReference type="Rhea" id="RHEA:13065"/>
        <dbReference type="ChEBI" id="CHEBI:15377"/>
        <dbReference type="ChEBI" id="CHEBI:15378"/>
        <dbReference type="ChEBI" id="CHEBI:30616"/>
        <dbReference type="ChEBI" id="CHEBI:43474"/>
        <dbReference type="ChEBI" id="CHEBI:456216"/>
        <dbReference type="EC" id="5.6.2.4"/>
    </reaction>
</comment>
<dbReference type="OrthoDB" id="9804325at2"/>
<gene>
    <name evidence="18" type="ORF">EV696_103224</name>
</gene>
<dbReference type="PROSITE" id="PS51194">
    <property type="entry name" value="HELICASE_CTER"/>
    <property type="match status" value="1"/>
</dbReference>
<dbReference type="Gene3D" id="2.40.50.140">
    <property type="entry name" value="Nucleic acid-binding proteins"/>
    <property type="match status" value="1"/>
</dbReference>
<dbReference type="InterPro" id="IPR001650">
    <property type="entry name" value="Helicase_C-like"/>
</dbReference>
<name>A0A4R6US01_9GAMM</name>
<dbReference type="RefSeq" id="WP_133588524.1">
    <property type="nucleotide sequence ID" value="NZ_CP037953.1"/>
</dbReference>